<dbReference type="PANTHER" id="PTHR15327">
    <property type="entry name" value="MICROFIBRIL-ASSOCIATED PROTEIN"/>
    <property type="match status" value="1"/>
</dbReference>
<dbReference type="InterPro" id="IPR033194">
    <property type="entry name" value="MFAP1"/>
</dbReference>
<feature type="compositionally biased region" description="Basic and acidic residues" evidence="3">
    <location>
        <begin position="187"/>
        <end position="205"/>
    </location>
</feature>
<keyword evidence="2" id="KW-0175">Coiled coil</keyword>
<dbReference type="AlphaFoldDB" id="A0AAJ7L3S6"/>
<dbReference type="GeneID" id="100904083"/>
<feature type="compositionally biased region" description="Acidic residues" evidence="3">
    <location>
        <begin position="48"/>
        <end position="60"/>
    </location>
</feature>
<organism evidence="5 6">
    <name type="scientific">Galendromus occidentalis</name>
    <name type="common">western predatory mite</name>
    <dbReference type="NCBI Taxonomy" id="34638"/>
    <lineage>
        <taxon>Eukaryota</taxon>
        <taxon>Metazoa</taxon>
        <taxon>Ecdysozoa</taxon>
        <taxon>Arthropoda</taxon>
        <taxon>Chelicerata</taxon>
        <taxon>Arachnida</taxon>
        <taxon>Acari</taxon>
        <taxon>Parasitiformes</taxon>
        <taxon>Mesostigmata</taxon>
        <taxon>Gamasina</taxon>
        <taxon>Phytoseioidea</taxon>
        <taxon>Phytoseiidae</taxon>
        <taxon>Typhlodrominae</taxon>
        <taxon>Galendromus</taxon>
    </lineage>
</organism>
<feature type="compositionally biased region" description="Basic and acidic residues" evidence="3">
    <location>
        <begin position="116"/>
        <end position="132"/>
    </location>
</feature>
<feature type="coiled-coil region" evidence="2">
    <location>
        <begin position="324"/>
        <end position="359"/>
    </location>
</feature>
<dbReference type="Proteomes" id="UP000694867">
    <property type="component" value="Unplaced"/>
</dbReference>
<evidence type="ECO:0000313" key="5">
    <source>
        <dbReference type="Proteomes" id="UP000694867"/>
    </source>
</evidence>
<accession>A0AAJ7L3S6</accession>
<protein>
    <submittedName>
        <fullName evidence="6">Microfibrillar-associated protein 1</fullName>
    </submittedName>
</protein>
<feature type="region of interest" description="Disordered" evidence="3">
    <location>
        <begin position="38"/>
        <end position="232"/>
    </location>
</feature>
<dbReference type="InterPro" id="IPR009730">
    <property type="entry name" value="MFAP1_C"/>
</dbReference>
<feature type="coiled-coil region" evidence="2">
    <location>
        <begin position="244"/>
        <end position="275"/>
    </location>
</feature>
<feature type="compositionally biased region" description="Acidic residues" evidence="3">
    <location>
        <begin position="84"/>
        <end position="101"/>
    </location>
</feature>
<comment type="similarity">
    <text evidence="1">Belongs to the MFAP1 family.</text>
</comment>
<evidence type="ECO:0000256" key="1">
    <source>
        <dbReference type="ARBA" id="ARBA00008155"/>
    </source>
</evidence>
<proteinExistence type="inferred from homology"/>
<name>A0AAJ7L3S6_9ACAR</name>
<feature type="domain" description="Micro-fibrillar-associated protein 1 C-terminal" evidence="4">
    <location>
        <begin position="221"/>
        <end position="437"/>
    </location>
</feature>
<dbReference type="KEGG" id="goe:100904083"/>
<reference evidence="6" key="1">
    <citation type="submission" date="2025-08" db="UniProtKB">
        <authorList>
            <consortium name="RefSeq"/>
        </authorList>
    </citation>
    <scope>IDENTIFICATION</scope>
</reference>
<keyword evidence="5" id="KW-1185">Reference proteome</keyword>
<sequence length="477" mass="56159">MDDVVHQNSLILSTAGAVPVVNEKGEVYMKKVKVQRYISGRRPKYAPDDSEESASSDDDFIVERQRPSRKIERPELRTGADQSGSEEDAEEGDELPQDDELSDRTAGQEIDDRDLDDPRLRRLMRRKQETRTIESATVVEGDDSDRETGRRRHRSSSPSSSSSDNEDLDDEERERKRLQIKQRALQRAKDQEEELVREVENKQDEEPQEDEESEYEEYIESEEEEQGPRLKPVFVRQRDRITIQEREQEEERKYRAELEKKKKAEEKRRQTLKIVESEVRKEVEETKEETKTGACVGNIEDVNTEDENDEAAYEAWKVRELKRIKRDREARDAIEREKMEVERLRNMTEEERLRELKNNPKKIVNKSTKGKYKYLQKYYHRGSYFVQDQEDDIYRRDFSVPTLEDHFNKSVLPKVMQVKNFGRSGRTKYTHLLDQDTTKADSPWSADTAQNLKWHIEKAGGSKASLGDRPSVRKPRN</sequence>
<gene>
    <name evidence="6" type="primary">LOC100904083</name>
</gene>
<evidence type="ECO:0000256" key="2">
    <source>
        <dbReference type="SAM" id="Coils"/>
    </source>
</evidence>
<feature type="compositionally biased region" description="Acidic residues" evidence="3">
    <location>
        <begin position="206"/>
        <end position="225"/>
    </location>
</feature>
<feature type="compositionally biased region" description="Basic and acidic residues" evidence="3">
    <location>
        <begin position="61"/>
        <end position="78"/>
    </location>
</feature>
<evidence type="ECO:0000313" key="6">
    <source>
        <dbReference type="RefSeq" id="XP_018494761.1"/>
    </source>
</evidence>
<dbReference type="Pfam" id="PF06991">
    <property type="entry name" value="MFAP1"/>
    <property type="match status" value="1"/>
</dbReference>
<evidence type="ECO:0000256" key="3">
    <source>
        <dbReference type="SAM" id="MobiDB-lite"/>
    </source>
</evidence>
<dbReference type="CTD" id="4236"/>
<feature type="region of interest" description="Disordered" evidence="3">
    <location>
        <begin position="458"/>
        <end position="477"/>
    </location>
</feature>
<dbReference type="RefSeq" id="XP_018494761.1">
    <property type="nucleotide sequence ID" value="XM_018639245.1"/>
</dbReference>
<feature type="compositionally biased region" description="Basic residues" evidence="3">
    <location>
        <begin position="176"/>
        <end position="186"/>
    </location>
</feature>
<evidence type="ECO:0000259" key="4">
    <source>
        <dbReference type="Pfam" id="PF06991"/>
    </source>
</evidence>